<dbReference type="Proteomes" id="UP000325415">
    <property type="component" value="Unassembled WGS sequence"/>
</dbReference>
<feature type="region of interest" description="Disordered" evidence="1">
    <location>
        <begin position="270"/>
        <end position="295"/>
    </location>
</feature>
<dbReference type="PROSITE" id="PS51301">
    <property type="entry name" value="KILA_N"/>
    <property type="match status" value="1"/>
</dbReference>
<proteinExistence type="predicted"/>
<organism evidence="3 4">
    <name type="scientific">Bifidobacterium tibiigranuli</name>
    <dbReference type="NCBI Taxonomy" id="2172043"/>
    <lineage>
        <taxon>Bacteria</taxon>
        <taxon>Bacillati</taxon>
        <taxon>Actinomycetota</taxon>
        <taxon>Actinomycetes</taxon>
        <taxon>Bifidobacteriales</taxon>
        <taxon>Bifidobacteriaceae</taxon>
        <taxon>Bifidobacterium</taxon>
    </lineage>
</organism>
<evidence type="ECO:0000259" key="2">
    <source>
        <dbReference type="PROSITE" id="PS51301"/>
    </source>
</evidence>
<name>A0A5N6S287_9BIFI</name>
<dbReference type="Pfam" id="PF04383">
    <property type="entry name" value="KilA-N"/>
    <property type="match status" value="1"/>
</dbReference>
<reference evidence="3 4" key="1">
    <citation type="submission" date="2018-04" db="EMBL/GenBank/DDBJ databases">
        <authorList>
            <person name="Eckel V.P."/>
            <person name="Vogel R.F."/>
        </authorList>
    </citation>
    <scope>NUCLEOTIDE SEQUENCE [LARGE SCALE GENOMIC DNA]</scope>
    <source>
        <strain evidence="4">TMW 2.1764</strain>
    </source>
</reference>
<gene>
    <name evidence="3" type="ORF">DDE84_08495</name>
</gene>
<keyword evidence="4" id="KW-1185">Reference proteome</keyword>
<sequence>MMPPKEIQETLDIKGLEVTVRSTGDGNDYISLTDLARAKSEDPADAIKNWMRNRNTIEFLGIWEQLNNPDFKPVEFDGFKKQAGLNSFIMTPTKWITATGAIGIKTKRGRYNGGTFAHVDIAMDFASWISPEFRLYVFQEYKRLKTDESSRLNIEWSNKRMFASLNYRIQTDAIKDTMPEHMKGSRFEGIRYADEADLLNLIVFGVTAREWKAEHPEHGSDNVRDFATVMQNLILSNLEARNAELLRDHVDKDKRFEILNNVAIQQKRSLERHSGMKKLEEEDKRKALGGQTAES</sequence>
<dbReference type="EMBL" id="QDAG01000008">
    <property type="protein sequence ID" value="KAE8127502.1"/>
    <property type="molecule type" value="Genomic_DNA"/>
</dbReference>
<feature type="domain" description="KilA-N" evidence="2">
    <location>
        <begin position="7"/>
        <end position="144"/>
    </location>
</feature>
<dbReference type="InterPro" id="IPR017880">
    <property type="entry name" value="KilA_N"/>
</dbReference>
<evidence type="ECO:0000313" key="3">
    <source>
        <dbReference type="EMBL" id="KAE8127502.1"/>
    </source>
</evidence>
<dbReference type="AlphaFoldDB" id="A0A5N6S287"/>
<dbReference type="InterPro" id="IPR018004">
    <property type="entry name" value="KilA/APSES_HTH"/>
</dbReference>
<dbReference type="OrthoDB" id="5298460at2"/>
<feature type="compositionally biased region" description="Basic and acidic residues" evidence="1">
    <location>
        <begin position="270"/>
        <end position="286"/>
    </location>
</feature>
<comment type="caution">
    <text evidence="3">The sequence shown here is derived from an EMBL/GenBank/DDBJ whole genome shotgun (WGS) entry which is preliminary data.</text>
</comment>
<evidence type="ECO:0000313" key="4">
    <source>
        <dbReference type="Proteomes" id="UP000325415"/>
    </source>
</evidence>
<protein>
    <submittedName>
        <fullName evidence="3">KilA-N domain-containing protein</fullName>
    </submittedName>
</protein>
<evidence type="ECO:0000256" key="1">
    <source>
        <dbReference type="SAM" id="MobiDB-lite"/>
    </source>
</evidence>
<accession>A0A5N6S287</accession>
<dbReference type="SMART" id="SM01252">
    <property type="entry name" value="KilA-N"/>
    <property type="match status" value="1"/>
</dbReference>